<evidence type="ECO:0000313" key="1">
    <source>
        <dbReference type="EMBL" id="MCV2868483.1"/>
    </source>
</evidence>
<dbReference type="RefSeq" id="WP_263734092.1">
    <property type="nucleotide sequence ID" value="NZ_JAOWKY010000001.1"/>
</dbReference>
<protein>
    <recommendedName>
        <fullName evidence="3">Porin family protein</fullName>
    </recommendedName>
</protein>
<proteinExistence type="predicted"/>
<evidence type="ECO:0000313" key="2">
    <source>
        <dbReference type="Proteomes" id="UP001652542"/>
    </source>
</evidence>
<reference evidence="1 2" key="1">
    <citation type="submission" date="2022-10" db="EMBL/GenBank/DDBJ databases">
        <title>Defluviimonas sp. nov., isolated from ocean surface water.</title>
        <authorList>
            <person name="He W."/>
            <person name="Wang L."/>
            <person name="Zhang D.-F."/>
        </authorList>
    </citation>
    <scope>NUCLEOTIDE SEQUENCE [LARGE SCALE GENOMIC DNA]</scope>
    <source>
        <strain evidence="1 2">WL0002</strain>
    </source>
</reference>
<sequence length="228" mass="24386">MADEMAGSGGSGLEYSGTFYLWGSSLKGTQSILGLPEADVDLRFGDILDNVDMAAAGIFEVQGNRMGFLGEFNYVSLGATATAQGGVLQGSMDSKAFFALAAATWRVAESDHHNVDLVGGLKYFRFDNELSLSPGPLAAADTESWTDATVGVKASFDVAPKWTLKTWALVGAGGSDLSWDALAAFDYRFSDNWSAAFGFRAMGVDYSSDGFSYDMRQYGPIVGMTRRF</sequence>
<accession>A0ABT2ZBG9</accession>
<comment type="caution">
    <text evidence="1">The sequence shown here is derived from an EMBL/GenBank/DDBJ whole genome shotgun (WGS) entry which is preliminary data.</text>
</comment>
<organism evidence="1 2">
    <name type="scientific">Albidovulum marisflavi</name>
    <dbReference type="NCBI Taxonomy" id="2984159"/>
    <lineage>
        <taxon>Bacteria</taxon>
        <taxon>Pseudomonadati</taxon>
        <taxon>Pseudomonadota</taxon>
        <taxon>Alphaproteobacteria</taxon>
        <taxon>Rhodobacterales</taxon>
        <taxon>Paracoccaceae</taxon>
        <taxon>Albidovulum</taxon>
    </lineage>
</organism>
<name>A0ABT2ZBG9_9RHOB</name>
<dbReference type="SUPFAM" id="SSF56935">
    <property type="entry name" value="Porins"/>
    <property type="match status" value="1"/>
</dbReference>
<keyword evidence="2" id="KW-1185">Reference proteome</keyword>
<gene>
    <name evidence="1" type="ORF">OEW28_07565</name>
</gene>
<dbReference type="EMBL" id="JAOWKY010000001">
    <property type="protein sequence ID" value="MCV2868483.1"/>
    <property type="molecule type" value="Genomic_DNA"/>
</dbReference>
<evidence type="ECO:0008006" key="3">
    <source>
        <dbReference type="Google" id="ProtNLM"/>
    </source>
</evidence>
<dbReference type="Proteomes" id="UP001652542">
    <property type="component" value="Unassembled WGS sequence"/>
</dbReference>